<dbReference type="SUPFAM" id="SSF52980">
    <property type="entry name" value="Restriction endonuclease-like"/>
    <property type="match status" value="1"/>
</dbReference>
<dbReference type="RefSeq" id="WP_278012293.1">
    <property type="nucleotide sequence ID" value="NZ_CP121208.1"/>
</dbReference>
<evidence type="ECO:0000313" key="3">
    <source>
        <dbReference type="EMBL" id="WFM82867.1"/>
    </source>
</evidence>
<evidence type="ECO:0000256" key="1">
    <source>
        <dbReference type="ARBA" id="ARBA00006738"/>
    </source>
</evidence>
<accession>A0ABY8FWH1</accession>
<dbReference type="EMBL" id="CP121208">
    <property type="protein sequence ID" value="WFM82867.1"/>
    <property type="molecule type" value="Genomic_DNA"/>
</dbReference>
<dbReference type="NCBIfam" id="NF009154">
    <property type="entry name" value="PRK12497.3-3"/>
    <property type="match status" value="1"/>
</dbReference>
<reference evidence="3 4" key="1">
    <citation type="submission" date="2023-03" db="EMBL/GenBank/DDBJ databases">
        <title>Complete genome of Arcanobacterium canis strain DSM 25104 isolated in 2010 from a canine otitis externa in Germany.</title>
        <authorList>
            <person name="Borowiak M."/>
            <person name="Kreitlow A."/>
            <person name="Malorny B."/>
            <person name="Laemmler C."/>
            <person name="Prenger-Berninghoff E."/>
            <person name="Ploetz M."/>
            <person name="Abdulmawjood A."/>
        </authorList>
    </citation>
    <scope>NUCLEOTIDE SEQUENCE [LARGE SCALE GENOMIC DNA]</scope>
    <source>
        <strain evidence="3 4">DSM 25104</strain>
    </source>
</reference>
<sequence length="122" mass="14040">MNEYTTRQLGAWGEQCARRYLERHGWAILERNWRVRGGELDIVAYDPQREAIVAVEVKTRRSEGKGTPEAAVTPTKLQRIRVLLLQWIVEHQRFAPGIAVDIIGVRVVDGMDYSIEHVMDVQ</sequence>
<protein>
    <recommendedName>
        <fullName evidence="2">UPF0102 protein P7079_05530</fullName>
    </recommendedName>
</protein>
<gene>
    <name evidence="3" type="ORF">P7079_05530</name>
</gene>
<dbReference type="Pfam" id="PF02021">
    <property type="entry name" value="UPF0102"/>
    <property type="match status" value="1"/>
</dbReference>
<dbReference type="PANTHER" id="PTHR34039:SF1">
    <property type="entry name" value="UPF0102 PROTEIN YRAN"/>
    <property type="match status" value="1"/>
</dbReference>
<dbReference type="PANTHER" id="PTHR34039">
    <property type="entry name" value="UPF0102 PROTEIN YRAN"/>
    <property type="match status" value="1"/>
</dbReference>
<dbReference type="InterPro" id="IPR003509">
    <property type="entry name" value="UPF0102_YraN-like"/>
</dbReference>
<name>A0ABY8FWH1_9ACTO</name>
<comment type="similarity">
    <text evidence="1 2">Belongs to the UPF0102 family.</text>
</comment>
<evidence type="ECO:0000313" key="4">
    <source>
        <dbReference type="Proteomes" id="UP001215216"/>
    </source>
</evidence>
<evidence type="ECO:0000256" key="2">
    <source>
        <dbReference type="HAMAP-Rule" id="MF_00048"/>
    </source>
</evidence>
<dbReference type="InterPro" id="IPR011335">
    <property type="entry name" value="Restrct_endonuc-II-like"/>
</dbReference>
<proteinExistence type="inferred from homology"/>
<organism evidence="3 4">
    <name type="scientific">Arcanobacterium canis</name>
    <dbReference type="NCBI Taxonomy" id="999183"/>
    <lineage>
        <taxon>Bacteria</taxon>
        <taxon>Bacillati</taxon>
        <taxon>Actinomycetota</taxon>
        <taxon>Actinomycetes</taxon>
        <taxon>Actinomycetales</taxon>
        <taxon>Actinomycetaceae</taxon>
        <taxon>Arcanobacterium</taxon>
    </lineage>
</organism>
<dbReference type="Gene3D" id="3.40.1350.10">
    <property type="match status" value="1"/>
</dbReference>
<dbReference type="CDD" id="cd20736">
    <property type="entry name" value="PoNe_Nuclease"/>
    <property type="match status" value="1"/>
</dbReference>
<dbReference type="InterPro" id="IPR011856">
    <property type="entry name" value="tRNA_endonuc-like_dom_sf"/>
</dbReference>
<dbReference type="HAMAP" id="MF_00048">
    <property type="entry name" value="UPF0102"/>
    <property type="match status" value="1"/>
</dbReference>
<dbReference type="Proteomes" id="UP001215216">
    <property type="component" value="Chromosome"/>
</dbReference>
<keyword evidence="4" id="KW-1185">Reference proteome</keyword>